<keyword evidence="5 8" id="KW-0812">Transmembrane</keyword>
<dbReference type="GO" id="GO:0015385">
    <property type="term" value="F:sodium:proton antiporter activity"/>
    <property type="evidence" value="ECO:0007669"/>
    <property type="project" value="TreeGrafter"/>
</dbReference>
<feature type="compositionally biased region" description="Basic residues" evidence="9">
    <location>
        <begin position="391"/>
        <end position="401"/>
    </location>
</feature>
<proteinExistence type="inferred from homology"/>
<dbReference type="Pfam" id="PF07690">
    <property type="entry name" value="MFS_1"/>
    <property type="match status" value="1"/>
</dbReference>
<feature type="transmembrane region" description="Helical" evidence="8">
    <location>
        <begin position="249"/>
        <end position="268"/>
    </location>
</feature>
<feature type="transmembrane region" description="Helical" evidence="8">
    <location>
        <begin position="164"/>
        <end position="184"/>
    </location>
</feature>
<keyword evidence="6 8" id="KW-1133">Transmembrane helix</keyword>
<dbReference type="PROSITE" id="PS50850">
    <property type="entry name" value="MFS"/>
    <property type="match status" value="1"/>
</dbReference>
<keyword evidence="7 8" id="KW-0472">Membrane</keyword>
<evidence type="ECO:0000313" key="12">
    <source>
        <dbReference type="Proteomes" id="UP000305654"/>
    </source>
</evidence>
<feature type="transmembrane region" description="Helical" evidence="8">
    <location>
        <begin position="368"/>
        <end position="386"/>
    </location>
</feature>
<feature type="transmembrane region" description="Helical" evidence="8">
    <location>
        <begin position="45"/>
        <end position="62"/>
    </location>
</feature>
<dbReference type="InterPro" id="IPR020846">
    <property type="entry name" value="MFS_dom"/>
</dbReference>
<keyword evidence="8" id="KW-0997">Cell inner membrane</keyword>
<evidence type="ECO:0000256" key="4">
    <source>
        <dbReference type="ARBA" id="ARBA00022475"/>
    </source>
</evidence>
<evidence type="ECO:0000256" key="6">
    <source>
        <dbReference type="ARBA" id="ARBA00022989"/>
    </source>
</evidence>
<keyword evidence="3 8" id="KW-0813">Transport</keyword>
<evidence type="ECO:0000259" key="10">
    <source>
        <dbReference type="PROSITE" id="PS50850"/>
    </source>
</evidence>
<comment type="caution">
    <text evidence="8">Lacks conserved residue(s) required for the propagation of feature annotation.</text>
</comment>
<evidence type="ECO:0000256" key="5">
    <source>
        <dbReference type="ARBA" id="ARBA00022692"/>
    </source>
</evidence>
<dbReference type="InterPro" id="IPR004812">
    <property type="entry name" value="Efflux_drug-R_Bcr/CmlA"/>
</dbReference>
<organism evidence="11 12">
    <name type="scientific">Lichenicoccus roseus</name>
    <dbReference type="NCBI Taxonomy" id="2683649"/>
    <lineage>
        <taxon>Bacteria</taxon>
        <taxon>Pseudomonadati</taxon>
        <taxon>Pseudomonadota</taxon>
        <taxon>Alphaproteobacteria</taxon>
        <taxon>Acetobacterales</taxon>
        <taxon>Acetobacteraceae</taxon>
        <taxon>Lichenicoccus</taxon>
    </lineage>
</organism>
<comment type="caution">
    <text evidence="11">The sequence shown here is derived from an EMBL/GenBank/DDBJ whole genome shotgun (WGS) entry which is preliminary data.</text>
</comment>
<evidence type="ECO:0000256" key="7">
    <source>
        <dbReference type="ARBA" id="ARBA00023136"/>
    </source>
</evidence>
<dbReference type="SUPFAM" id="SSF103473">
    <property type="entry name" value="MFS general substrate transporter"/>
    <property type="match status" value="1"/>
</dbReference>
<evidence type="ECO:0000256" key="3">
    <source>
        <dbReference type="ARBA" id="ARBA00022448"/>
    </source>
</evidence>
<dbReference type="PANTHER" id="PTHR23502">
    <property type="entry name" value="MAJOR FACILITATOR SUPERFAMILY"/>
    <property type="match status" value="1"/>
</dbReference>
<feature type="domain" description="Major facilitator superfamily (MFS) profile" evidence="10">
    <location>
        <begin position="9"/>
        <end position="391"/>
    </location>
</feature>
<accession>A0A5R9J6N8</accession>
<dbReference type="InterPro" id="IPR036259">
    <property type="entry name" value="MFS_trans_sf"/>
</dbReference>
<dbReference type="AlphaFoldDB" id="A0A5R9J6N8"/>
<dbReference type="InterPro" id="IPR011701">
    <property type="entry name" value="MFS"/>
</dbReference>
<evidence type="ECO:0000256" key="9">
    <source>
        <dbReference type="SAM" id="MobiDB-lite"/>
    </source>
</evidence>
<dbReference type="Proteomes" id="UP000305654">
    <property type="component" value="Unassembled WGS sequence"/>
</dbReference>
<feature type="transmembrane region" description="Helical" evidence="8">
    <location>
        <begin position="216"/>
        <end position="243"/>
    </location>
</feature>
<feature type="transmembrane region" description="Helical" evidence="8">
    <location>
        <begin position="280"/>
        <end position="301"/>
    </location>
</feature>
<dbReference type="GO" id="GO:0042910">
    <property type="term" value="F:xenobiotic transmembrane transporter activity"/>
    <property type="evidence" value="ECO:0007669"/>
    <property type="project" value="InterPro"/>
</dbReference>
<feature type="transmembrane region" description="Helical" evidence="8">
    <location>
        <begin position="74"/>
        <end position="96"/>
    </location>
</feature>
<sequence>MKPRMPGLIIVLLALLTAVGPISTDMYLPAFPAMKAELMARPGEAQITLAAWFLGLSVGQITHGPLSDHYGRRVPLLLGTALYTIASIGCAMAPSMTILSCWRLVAAFGGAASLVIPRAVIRDMVLNGVEAARLIGRLTLVMGVVPILAPTAGGFIAEHLGWEAIFWVAAFYGVLCSLLIWRYLPDTLLPERHVTLSLVPTLLRYRKVWRDRVFRYHALEGGCGTFSLFAFLGGAPTVFLGTYHLSPTLFGSVFISNATGYIIGVQVNARAVRRYRPGPVLTAGACALAVTTSAMLVLTLTGIDTPLALTLCMMACMTALGFVLPGAAIGCLLPHAAEAGSASALYGTTVFFIGAFSTVLVGEIGRGSPVPMAALMVLGAIGTLLCDRQRPRRARRGSRRNARSDTLVGG</sequence>
<feature type="transmembrane region" description="Helical" evidence="8">
    <location>
        <begin position="133"/>
        <end position="152"/>
    </location>
</feature>
<comment type="similarity">
    <text evidence="2 8">Belongs to the major facilitator superfamily. Bcr/CmlA family.</text>
</comment>
<dbReference type="Gene3D" id="1.20.1720.10">
    <property type="entry name" value="Multidrug resistance protein D"/>
    <property type="match status" value="1"/>
</dbReference>
<comment type="subcellular location">
    <subcellularLocation>
        <location evidence="8">Cell inner membrane</location>
        <topology evidence="8">Multi-pass membrane protein</topology>
    </subcellularLocation>
    <subcellularLocation>
        <location evidence="1">Cell membrane</location>
        <topology evidence="1">Multi-pass membrane protein</topology>
    </subcellularLocation>
</comment>
<evidence type="ECO:0000256" key="2">
    <source>
        <dbReference type="ARBA" id="ARBA00006236"/>
    </source>
</evidence>
<dbReference type="CDD" id="cd17320">
    <property type="entry name" value="MFS_MdfA_MDR_like"/>
    <property type="match status" value="1"/>
</dbReference>
<dbReference type="OrthoDB" id="9800416at2"/>
<feature type="transmembrane region" description="Helical" evidence="8">
    <location>
        <begin position="344"/>
        <end position="362"/>
    </location>
</feature>
<evidence type="ECO:0000256" key="8">
    <source>
        <dbReference type="RuleBase" id="RU365088"/>
    </source>
</evidence>
<evidence type="ECO:0000313" key="11">
    <source>
        <dbReference type="EMBL" id="TLU71291.1"/>
    </source>
</evidence>
<dbReference type="GO" id="GO:1990961">
    <property type="term" value="P:xenobiotic detoxification by transmembrane export across the plasma membrane"/>
    <property type="evidence" value="ECO:0007669"/>
    <property type="project" value="InterPro"/>
</dbReference>
<gene>
    <name evidence="11" type="ORF">FE263_17495</name>
</gene>
<dbReference type="PANTHER" id="PTHR23502:SF132">
    <property type="entry name" value="POLYAMINE TRANSPORTER 2-RELATED"/>
    <property type="match status" value="1"/>
</dbReference>
<evidence type="ECO:0000256" key="1">
    <source>
        <dbReference type="ARBA" id="ARBA00004651"/>
    </source>
</evidence>
<name>A0A5R9J6N8_9PROT</name>
<keyword evidence="12" id="KW-1185">Reference proteome</keyword>
<keyword evidence="4" id="KW-1003">Cell membrane</keyword>
<feature type="transmembrane region" description="Helical" evidence="8">
    <location>
        <begin position="307"/>
        <end position="332"/>
    </location>
</feature>
<protein>
    <recommendedName>
        <fullName evidence="8">Bcr/CflA family efflux transporter</fullName>
    </recommendedName>
</protein>
<dbReference type="NCBIfam" id="TIGR00710">
    <property type="entry name" value="efflux_Bcr_CflA"/>
    <property type="match status" value="1"/>
</dbReference>
<reference evidence="11 12" key="1">
    <citation type="submission" date="2019-05" db="EMBL/GenBank/DDBJ databases">
        <authorList>
            <person name="Pankratov T."/>
            <person name="Grouzdev D."/>
        </authorList>
    </citation>
    <scope>NUCLEOTIDE SEQUENCE [LARGE SCALE GENOMIC DNA]</scope>
    <source>
        <strain evidence="11 12">KEBCLARHB70R</strain>
    </source>
</reference>
<feature type="region of interest" description="Disordered" evidence="9">
    <location>
        <begin position="391"/>
        <end position="410"/>
    </location>
</feature>
<feature type="transmembrane region" description="Helical" evidence="8">
    <location>
        <begin position="102"/>
        <end position="121"/>
    </location>
</feature>
<dbReference type="EMBL" id="VCDI01000007">
    <property type="protein sequence ID" value="TLU71291.1"/>
    <property type="molecule type" value="Genomic_DNA"/>
</dbReference>
<dbReference type="GO" id="GO:0005886">
    <property type="term" value="C:plasma membrane"/>
    <property type="evidence" value="ECO:0007669"/>
    <property type="project" value="UniProtKB-SubCell"/>
</dbReference>